<comment type="caution">
    <text evidence="3">The sequence shown here is derived from an EMBL/GenBank/DDBJ whole genome shotgun (WGS) entry which is preliminary data.</text>
</comment>
<keyword evidence="2" id="KW-0812">Transmembrane</keyword>
<keyword evidence="4" id="KW-1185">Reference proteome</keyword>
<evidence type="ECO:0000256" key="1">
    <source>
        <dbReference type="ARBA" id="ARBA00022729"/>
    </source>
</evidence>
<accession>A0AA87ZMC4</accession>
<sequence>MEGSSFMMRSVPRSTNCGPRFFVVSVALFFGFLLALFFVVELLRFGRMDEVGVKGLMFSKETRTGLIGRKLLQSADDGGAKVNHIGTGTCSTEDISIFQGQTAPLPNGIPSYTVQILNACASGCGISNIHVKCGWFSSVRLVSPRVFRRLYYDDCLVNDGEPLAPGETLSFQYANSFQYPLSVSSVACCSN</sequence>
<dbReference type="Proteomes" id="UP001187192">
    <property type="component" value="Unassembled WGS sequence"/>
</dbReference>
<dbReference type="PANTHER" id="PTHR33184:SF61">
    <property type="entry name" value="TPD1 PROTEIN HOMOLOG 1"/>
    <property type="match status" value="1"/>
</dbReference>
<keyword evidence="1" id="KW-0732">Signal</keyword>
<evidence type="ECO:0000313" key="4">
    <source>
        <dbReference type="Proteomes" id="UP001187192"/>
    </source>
</evidence>
<evidence type="ECO:0000256" key="2">
    <source>
        <dbReference type="SAM" id="Phobius"/>
    </source>
</evidence>
<dbReference type="Pfam" id="PF24068">
    <property type="entry name" value="TPD1_C"/>
    <property type="match status" value="1"/>
</dbReference>
<dbReference type="PANTHER" id="PTHR33184">
    <property type="entry name" value="PROTEIN TAPETUM DETERMINANT 1-LIKE-RELATED"/>
    <property type="match status" value="1"/>
</dbReference>
<feature type="transmembrane region" description="Helical" evidence="2">
    <location>
        <begin position="20"/>
        <end position="40"/>
    </location>
</feature>
<organism evidence="3 4">
    <name type="scientific">Ficus carica</name>
    <name type="common">Common fig</name>
    <dbReference type="NCBI Taxonomy" id="3494"/>
    <lineage>
        <taxon>Eukaryota</taxon>
        <taxon>Viridiplantae</taxon>
        <taxon>Streptophyta</taxon>
        <taxon>Embryophyta</taxon>
        <taxon>Tracheophyta</taxon>
        <taxon>Spermatophyta</taxon>
        <taxon>Magnoliopsida</taxon>
        <taxon>eudicotyledons</taxon>
        <taxon>Gunneridae</taxon>
        <taxon>Pentapetalae</taxon>
        <taxon>rosids</taxon>
        <taxon>fabids</taxon>
        <taxon>Rosales</taxon>
        <taxon>Moraceae</taxon>
        <taxon>Ficeae</taxon>
        <taxon>Ficus</taxon>
    </lineage>
</organism>
<keyword evidence="2" id="KW-0472">Membrane</keyword>
<dbReference type="GO" id="GO:0001709">
    <property type="term" value="P:cell fate determination"/>
    <property type="evidence" value="ECO:0007669"/>
    <property type="project" value="TreeGrafter"/>
</dbReference>
<name>A0AA87ZMC4_FICCA</name>
<reference evidence="3" key="1">
    <citation type="submission" date="2023-07" db="EMBL/GenBank/DDBJ databases">
        <title>draft genome sequence of fig (Ficus carica).</title>
        <authorList>
            <person name="Takahashi T."/>
            <person name="Nishimura K."/>
        </authorList>
    </citation>
    <scope>NUCLEOTIDE SEQUENCE</scope>
</reference>
<protein>
    <submittedName>
        <fullName evidence="3">Uncharacterized protein</fullName>
    </submittedName>
</protein>
<dbReference type="Gramene" id="FCD_00005872-RA">
    <property type="protein sequence ID" value="FCD_00005872-RA:cds"/>
    <property type="gene ID" value="FCD_00005872"/>
</dbReference>
<dbReference type="EMBL" id="BTGU01000006">
    <property type="protein sequence ID" value="GMN36617.1"/>
    <property type="molecule type" value="Genomic_DNA"/>
</dbReference>
<proteinExistence type="predicted"/>
<evidence type="ECO:0000313" key="3">
    <source>
        <dbReference type="EMBL" id="GMN36617.1"/>
    </source>
</evidence>
<dbReference type="InterPro" id="IPR040361">
    <property type="entry name" value="TPD1"/>
</dbReference>
<keyword evidence="2" id="KW-1133">Transmembrane helix</keyword>
<gene>
    <name evidence="3" type="ORF">TIFTF001_006169</name>
</gene>
<dbReference type="AlphaFoldDB" id="A0AA87ZMC4"/>